<name>W6PSC4_9BACE</name>
<accession>W6PSC4</accession>
<evidence type="ECO:0000313" key="1">
    <source>
        <dbReference type="EMBL" id="CDM06910.1"/>
    </source>
</evidence>
<evidence type="ECO:0000313" key="2">
    <source>
        <dbReference type="Proteomes" id="UP000019380"/>
    </source>
</evidence>
<comment type="caution">
    <text evidence="1">The sequence shown here is derived from an EMBL/GenBank/DDBJ whole genome shotgun (WGS) entry which is preliminary data.</text>
</comment>
<reference evidence="1 2" key="1">
    <citation type="submission" date="2013-12" db="EMBL/GenBank/DDBJ databases">
        <title>Improved hybrid genome assemblies of Bacteroides xylanisolvens SD CC 1b and Bacteroides xylanisolvens SD CC 2a using Illumina and 454 Sequencing.</title>
        <authorList>
            <person name="Ramaraj T."/>
            <person name="Sundararajan A."/>
            <person name="Mudge J."/>
            <person name="Schilkey F.D."/>
            <person name="Delvecchio V."/>
            <person name="Donlon M."/>
            <person name="Ziemer C."/>
        </authorList>
    </citation>
    <scope>NUCLEOTIDE SEQUENCE [LARGE SCALE GENOMIC DNA]</scope>
</reference>
<dbReference type="Proteomes" id="UP000019380">
    <property type="component" value="Unassembled WGS sequence"/>
</dbReference>
<proteinExistence type="predicted"/>
<protein>
    <submittedName>
        <fullName evidence="1">Cobalt-zinc-cadmium resistance protein CzcA Cation efflux system protein CusA</fullName>
    </submittedName>
</protein>
<gene>
    <name evidence="1" type="ORF">BN890_45280</name>
</gene>
<dbReference type="EMBL" id="CBXG010000049">
    <property type="protein sequence ID" value="CDM06910.1"/>
    <property type="molecule type" value="Genomic_DNA"/>
</dbReference>
<sequence>MHTEVDVFPDLNAPTVVIMTEANGMAAQKKLNSSSLFLLKLP</sequence>
<organism evidence="1 2">
    <name type="scientific">Bacteroides xylanisolvens SD CC 1b</name>
    <dbReference type="NCBI Taxonomy" id="702447"/>
    <lineage>
        <taxon>Bacteria</taxon>
        <taxon>Pseudomonadati</taxon>
        <taxon>Bacteroidota</taxon>
        <taxon>Bacteroidia</taxon>
        <taxon>Bacteroidales</taxon>
        <taxon>Bacteroidaceae</taxon>
        <taxon>Bacteroides</taxon>
    </lineage>
</organism>
<dbReference type="AlphaFoldDB" id="W6PSC4"/>